<organism evidence="3 4">
    <name type="scientific">Chrysophaeum taylorii</name>
    <dbReference type="NCBI Taxonomy" id="2483200"/>
    <lineage>
        <taxon>Eukaryota</taxon>
        <taxon>Sar</taxon>
        <taxon>Stramenopiles</taxon>
        <taxon>Ochrophyta</taxon>
        <taxon>Pelagophyceae</taxon>
        <taxon>Pelagomonadales</taxon>
        <taxon>Pelagomonadaceae</taxon>
        <taxon>Chrysophaeum</taxon>
    </lineage>
</organism>
<dbReference type="Proteomes" id="UP001230188">
    <property type="component" value="Unassembled WGS sequence"/>
</dbReference>
<proteinExistence type="predicted"/>
<evidence type="ECO:0000313" key="3">
    <source>
        <dbReference type="EMBL" id="KAJ8602484.1"/>
    </source>
</evidence>
<reference evidence="3" key="1">
    <citation type="submission" date="2023-01" db="EMBL/GenBank/DDBJ databases">
        <title>Metagenome sequencing of chrysophaentin producing Chrysophaeum taylorii.</title>
        <authorList>
            <person name="Davison J."/>
            <person name="Bewley C."/>
        </authorList>
    </citation>
    <scope>NUCLEOTIDE SEQUENCE</scope>
    <source>
        <strain evidence="3">NIES-1699</strain>
    </source>
</reference>
<name>A0AAD7UCK6_9STRA</name>
<evidence type="ECO:0000259" key="2">
    <source>
        <dbReference type="Pfam" id="PF10338"/>
    </source>
</evidence>
<feature type="domain" description="DUF2423" evidence="2">
    <location>
        <begin position="1"/>
        <end position="40"/>
    </location>
</feature>
<feature type="compositionally biased region" description="Basic and acidic residues" evidence="1">
    <location>
        <begin position="96"/>
        <end position="106"/>
    </location>
</feature>
<gene>
    <name evidence="3" type="ORF">CTAYLR_001216</name>
</gene>
<protein>
    <recommendedName>
        <fullName evidence="2">DUF2423 domain-containing protein</fullName>
    </recommendedName>
</protein>
<feature type="region of interest" description="Disordered" evidence="1">
    <location>
        <begin position="73"/>
        <end position="106"/>
    </location>
</feature>
<evidence type="ECO:0000313" key="4">
    <source>
        <dbReference type="Proteomes" id="UP001230188"/>
    </source>
</evidence>
<sequence length="153" mass="16879">MAKSVRSKVKKRNRSYMRATIGEKVRTANIEAAAGRLAAKQQGRGEDSRTLVAMKGALQRVDLGKAYYEAVVRPSRETVPAPPQPEPMEDDDKEDDEKPAADRAEEVIKTYTVLSKRRGLRNAKLGGTGIFSGGRRRRAARSSSRPPKPVAKF</sequence>
<dbReference type="AlphaFoldDB" id="A0AAD7UCK6"/>
<dbReference type="Pfam" id="PF10338">
    <property type="entry name" value="YBL028C_N"/>
    <property type="match status" value="1"/>
</dbReference>
<accession>A0AAD7UCK6</accession>
<keyword evidence="4" id="KW-1185">Reference proteome</keyword>
<dbReference type="InterPro" id="IPR019434">
    <property type="entry name" value="DUF2423"/>
</dbReference>
<feature type="region of interest" description="Disordered" evidence="1">
    <location>
        <begin position="122"/>
        <end position="153"/>
    </location>
</feature>
<evidence type="ECO:0000256" key="1">
    <source>
        <dbReference type="SAM" id="MobiDB-lite"/>
    </source>
</evidence>
<comment type="caution">
    <text evidence="3">The sequence shown here is derived from an EMBL/GenBank/DDBJ whole genome shotgun (WGS) entry which is preliminary data.</text>
</comment>
<dbReference type="EMBL" id="JAQMWT010000379">
    <property type="protein sequence ID" value="KAJ8602484.1"/>
    <property type="molecule type" value="Genomic_DNA"/>
</dbReference>